<evidence type="ECO:0000259" key="2">
    <source>
        <dbReference type="PROSITE" id="PS50102"/>
    </source>
</evidence>
<organism evidence="3 4">
    <name type="scientific">Streptomyces similanensis</name>
    <dbReference type="NCBI Taxonomy" id="1274988"/>
    <lineage>
        <taxon>Bacteria</taxon>
        <taxon>Bacillati</taxon>
        <taxon>Actinomycetota</taxon>
        <taxon>Actinomycetes</taxon>
        <taxon>Kitasatosporales</taxon>
        <taxon>Streptomycetaceae</taxon>
        <taxon>Streptomyces</taxon>
    </lineage>
</organism>
<dbReference type="PANTHER" id="PTHR48025">
    <property type="entry name" value="OS02G0815200 PROTEIN"/>
    <property type="match status" value="1"/>
</dbReference>
<dbReference type="SUPFAM" id="SSF54928">
    <property type="entry name" value="RNA-binding domain, RBD"/>
    <property type="match status" value="1"/>
</dbReference>
<dbReference type="Proteomes" id="UP001500124">
    <property type="component" value="Unassembled WGS sequence"/>
</dbReference>
<dbReference type="InterPro" id="IPR035979">
    <property type="entry name" value="RBD_domain_sf"/>
</dbReference>
<dbReference type="Pfam" id="PF00076">
    <property type="entry name" value="RRM_1"/>
    <property type="match status" value="1"/>
</dbReference>
<dbReference type="PROSITE" id="PS50102">
    <property type="entry name" value="RRM"/>
    <property type="match status" value="1"/>
</dbReference>
<dbReference type="SMART" id="SM00360">
    <property type="entry name" value="RRM"/>
    <property type="match status" value="1"/>
</dbReference>
<sequence>MSVLRVSNLPSDTTEEALTTVFAAEGITVLRCDITRSGKDAFVTLNSGQDAETAIHQINGIQLGGQTLRVAHAPKQQADSPYGAGRYGE</sequence>
<dbReference type="CDD" id="cd00590">
    <property type="entry name" value="RRM_SF"/>
    <property type="match status" value="1"/>
</dbReference>
<dbReference type="InterPro" id="IPR050502">
    <property type="entry name" value="Euk_RNA-bind_prot"/>
</dbReference>
<comment type="caution">
    <text evidence="3">The sequence shown here is derived from an EMBL/GenBank/DDBJ whole genome shotgun (WGS) entry which is preliminary data.</text>
</comment>
<dbReference type="InterPro" id="IPR000504">
    <property type="entry name" value="RRM_dom"/>
</dbReference>
<gene>
    <name evidence="3" type="ORF">GCM10023336_40270</name>
</gene>
<dbReference type="Gene3D" id="3.30.70.330">
    <property type="match status" value="1"/>
</dbReference>
<dbReference type="EMBL" id="BAABKC010000057">
    <property type="protein sequence ID" value="GAA5062170.1"/>
    <property type="molecule type" value="Genomic_DNA"/>
</dbReference>
<evidence type="ECO:0000313" key="4">
    <source>
        <dbReference type="Proteomes" id="UP001500124"/>
    </source>
</evidence>
<evidence type="ECO:0000256" key="1">
    <source>
        <dbReference type="ARBA" id="ARBA00022884"/>
    </source>
</evidence>
<keyword evidence="4" id="KW-1185">Reference proteome</keyword>
<keyword evidence="1" id="KW-0694">RNA-binding</keyword>
<evidence type="ECO:0000313" key="3">
    <source>
        <dbReference type="EMBL" id="GAA5062170.1"/>
    </source>
</evidence>
<proteinExistence type="predicted"/>
<accession>A0ABP9KQ78</accession>
<reference evidence="4" key="1">
    <citation type="journal article" date="2019" name="Int. J. Syst. Evol. Microbiol.">
        <title>The Global Catalogue of Microorganisms (GCM) 10K type strain sequencing project: providing services to taxonomists for standard genome sequencing and annotation.</title>
        <authorList>
            <consortium name="The Broad Institute Genomics Platform"/>
            <consortium name="The Broad Institute Genome Sequencing Center for Infectious Disease"/>
            <person name="Wu L."/>
            <person name="Ma J."/>
        </authorList>
    </citation>
    <scope>NUCLEOTIDE SEQUENCE [LARGE SCALE GENOMIC DNA]</scope>
    <source>
        <strain evidence="4">JCM 18410</strain>
    </source>
</reference>
<name>A0ABP9KQ78_9ACTN</name>
<protein>
    <recommendedName>
        <fullName evidence="2">RRM domain-containing protein</fullName>
    </recommendedName>
</protein>
<dbReference type="PANTHER" id="PTHR48025:SF1">
    <property type="entry name" value="RRM DOMAIN-CONTAINING PROTEIN"/>
    <property type="match status" value="1"/>
</dbReference>
<dbReference type="RefSeq" id="WP_345669582.1">
    <property type="nucleotide sequence ID" value="NZ_BAABKC010000057.1"/>
</dbReference>
<feature type="domain" description="RRM" evidence="2">
    <location>
        <begin position="2"/>
        <end position="75"/>
    </location>
</feature>
<dbReference type="InterPro" id="IPR012677">
    <property type="entry name" value="Nucleotide-bd_a/b_plait_sf"/>
</dbReference>